<evidence type="ECO:0000256" key="9">
    <source>
        <dbReference type="ARBA" id="ARBA00023167"/>
    </source>
</evidence>
<feature type="binding site" evidence="11">
    <location>
        <position position="89"/>
    </location>
    <ligand>
        <name>Fe(2+)</name>
        <dbReference type="ChEBI" id="CHEBI:29033"/>
        <note>for iron-dependent acireductone dioxygenase activity</note>
    </ligand>
</feature>
<keyword evidence="10 11" id="KW-0539">Nucleus</keyword>
<comment type="catalytic activity">
    <reaction evidence="11">
        <text>1,2-dihydroxy-5-(methylsulfanyl)pent-1-en-3-one + O2 = 3-(methylsulfanyl)propanoate + CO + formate + 2 H(+)</text>
        <dbReference type="Rhea" id="RHEA:14161"/>
        <dbReference type="ChEBI" id="CHEBI:15378"/>
        <dbReference type="ChEBI" id="CHEBI:15379"/>
        <dbReference type="ChEBI" id="CHEBI:15740"/>
        <dbReference type="ChEBI" id="CHEBI:17245"/>
        <dbReference type="ChEBI" id="CHEBI:49016"/>
        <dbReference type="ChEBI" id="CHEBI:49252"/>
        <dbReference type="EC" id="1.13.11.53"/>
    </reaction>
</comment>
<keyword evidence="2 11" id="KW-0963">Cytoplasm</keyword>
<reference evidence="13" key="1">
    <citation type="submission" date="2011-07" db="EMBL/GenBank/DDBJ databases">
        <authorList>
            <consortium name="Caenorhabditis brenneri Sequencing and Analysis Consortium"/>
            <person name="Wilson R.K."/>
        </authorList>
    </citation>
    <scope>NUCLEOTIDE SEQUENCE [LARGE SCALE GENOMIC DNA]</scope>
    <source>
        <strain evidence="13">PB2801</strain>
    </source>
</reference>
<protein>
    <recommendedName>
        <fullName evidence="11">Acireductone dioxygenase</fullName>
    </recommendedName>
    <alternativeName>
        <fullName evidence="11">Acireductone dioxygenase (Fe(2+)-requiring)</fullName>
        <shortName evidence="11">ARD'</shortName>
        <shortName evidence="11">Fe-ARD</shortName>
        <ecNumber evidence="11">1.13.11.54</ecNumber>
    </alternativeName>
    <alternativeName>
        <fullName evidence="11">Acireductone dioxygenase (Ni(2+)-requiring)</fullName>
        <shortName evidence="11">ARD</shortName>
        <shortName evidence="11">Ni-ARD</shortName>
        <ecNumber evidence="11">1.13.11.53</ecNumber>
    </alternativeName>
</protein>
<dbReference type="InterPro" id="IPR014710">
    <property type="entry name" value="RmlC-like_jellyroll"/>
</dbReference>
<keyword evidence="13" id="KW-1185">Reference proteome</keyword>
<dbReference type="GO" id="GO:0019509">
    <property type="term" value="P:L-methionine salvage from methylthioadenosine"/>
    <property type="evidence" value="ECO:0007669"/>
    <property type="project" value="UniProtKB-UniRule"/>
</dbReference>
<evidence type="ECO:0000256" key="6">
    <source>
        <dbReference type="ARBA" id="ARBA00022964"/>
    </source>
</evidence>
<dbReference type="Proteomes" id="UP000008068">
    <property type="component" value="Unassembled WGS sequence"/>
</dbReference>
<dbReference type="InterPro" id="IPR011051">
    <property type="entry name" value="RmlC_Cupin_sf"/>
</dbReference>
<dbReference type="FunCoup" id="G0MXC5">
    <property type="interactions" value="1002"/>
</dbReference>
<keyword evidence="5 11" id="KW-0479">Metal-binding</keyword>
<evidence type="ECO:0000256" key="8">
    <source>
        <dbReference type="ARBA" id="ARBA00023004"/>
    </source>
</evidence>
<accession>G0MXC5</accession>
<dbReference type="CDD" id="cd02232">
    <property type="entry name" value="cupin_ARD"/>
    <property type="match status" value="1"/>
</dbReference>
<comment type="function">
    <text evidence="11">Catalyzes 2 different reactions between oxygen and the acireductone 1,2-dihydroxy-3-keto-5-methylthiopentene (DHK-MTPene) depending upon the metal bound in the active site. Fe-containing acireductone dioxygenase (Fe-ARD) produces formate and 2-keto-4-methylthiobutyrate (KMTB), the alpha-ketoacid precursor of methionine in the methionine recycle pathway. Ni-containing acireductone dioxygenase (Ni-ARD) produces methylthiopropionate, carbon monoxide and formate, and does not lie on the methionine recycle pathway.</text>
</comment>
<dbReference type="STRING" id="135651.G0MXC5"/>
<proteinExistence type="inferred from homology"/>
<sequence>MAYYMTEATRQNCQDECRLSPNKEATEEDLKRIGVECTKVDFDDAKVKEDLDRLIKQYNMNFHDEVHISRATMPNFDEKLNIFFEEHLHDDAELRVIKHGVGYFDVRGKDEQWIRIPVRRGDFVFLPAGIYHRFTTDRSEDVVALRLFRNNPKWTAYNRNADGDQQSTRQEYLNRIA</sequence>
<keyword evidence="7 11" id="KW-0560">Oxidoreductase</keyword>
<feature type="binding site" evidence="11">
    <location>
        <position position="132"/>
    </location>
    <ligand>
        <name>Fe(2+)</name>
        <dbReference type="ChEBI" id="CHEBI:29033"/>
        <note>for iron-dependent acireductone dioxygenase activity</note>
    </ligand>
</feature>
<keyword evidence="9 11" id="KW-0486">Methionine biosynthesis</keyword>
<dbReference type="InParanoid" id="G0MXC5"/>
<dbReference type="GO" id="GO:0010309">
    <property type="term" value="F:acireductone dioxygenase [iron(II)-requiring] activity"/>
    <property type="evidence" value="ECO:0007669"/>
    <property type="project" value="UniProtKB-UniRule"/>
</dbReference>
<gene>
    <name evidence="12" type="ORF">CAEBREN_17618</name>
</gene>
<name>G0MXC5_CAEBE</name>
<dbReference type="EC" id="1.13.11.53" evidence="11"/>
<dbReference type="InterPro" id="IPR027496">
    <property type="entry name" value="ARD_euk"/>
</dbReference>
<dbReference type="OMA" id="WYMDESQ"/>
<feature type="binding site" evidence="11">
    <location>
        <position position="87"/>
    </location>
    <ligand>
        <name>Ni(2+)</name>
        <dbReference type="ChEBI" id="CHEBI:49786"/>
        <note>for nickel-dependent acireductone dioxygenase activity</note>
    </ligand>
</feature>
<dbReference type="HAMAP" id="MF_03154">
    <property type="entry name" value="Salvage_MtnD_euk"/>
    <property type="match status" value="1"/>
</dbReference>
<dbReference type="HOGENOM" id="CLU_090154_0_1_1"/>
<feature type="binding site" evidence="11">
    <location>
        <position position="93"/>
    </location>
    <ligand>
        <name>Ni(2+)</name>
        <dbReference type="ChEBI" id="CHEBI:49786"/>
        <note>for nickel-dependent acireductone dioxygenase activity</note>
    </ligand>
</feature>
<dbReference type="GO" id="GO:0010308">
    <property type="term" value="F:acireductone dioxygenase (Ni2+-requiring) activity"/>
    <property type="evidence" value="ECO:0007669"/>
    <property type="project" value="UniProtKB-UniRule"/>
</dbReference>
<evidence type="ECO:0000256" key="1">
    <source>
        <dbReference type="ARBA" id="ARBA00000428"/>
    </source>
</evidence>
<comment type="similarity">
    <text evidence="11">Belongs to the acireductone dioxygenase (ARD) family.</text>
</comment>
<comment type="pathway">
    <text evidence="11">Amino-acid biosynthesis; L-methionine biosynthesis via salvage pathway; L-methionine from S-methyl-5-thio-alpha-D-ribose 1-phosphate: step 5/6.</text>
</comment>
<dbReference type="Pfam" id="PF03079">
    <property type="entry name" value="ARD"/>
    <property type="match status" value="1"/>
</dbReference>
<dbReference type="InterPro" id="IPR004313">
    <property type="entry name" value="ARD"/>
</dbReference>
<dbReference type="UniPathway" id="UPA00904">
    <property type="reaction ID" value="UER00878"/>
</dbReference>
<keyword evidence="4 11" id="KW-0028">Amino-acid biosynthesis</keyword>
<dbReference type="GO" id="GO:0005506">
    <property type="term" value="F:iron ion binding"/>
    <property type="evidence" value="ECO:0007669"/>
    <property type="project" value="UniProtKB-UniRule"/>
</dbReference>
<dbReference type="EMBL" id="GL379818">
    <property type="protein sequence ID" value="EGT46672.1"/>
    <property type="molecule type" value="Genomic_DNA"/>
</dbReference>
<keyword evidence="6 11" id="KW-0223">Dioxygenase</keyword>
<evidence type="ECO:0000256" key="11">
    <source>
        <dbReference type="HAMAP-Rule" id="MF_03154"/>
    </source>
</evidence>
<dbReference type="Gene3D" id="2.60.120.10">
    <property type="entry name" value="Jelly Rolls"/>
    <property type="match status" value="1"/>
</dbReference>
<feature type="binding site" evidence="11">
    <location>
        <position position="89"/>
    </location>
    <ligand>
        <name>Ni(2+)</name>
        <dbReference type="ChEBI" id="CHEBI:49786"/>
        <note>for nickel-dependent acireductone dioxygenase activity</note>
    </ligand>
</feature>
<feature type="binding site" evidence="11">
    <location>
        <position position="93"/>
    </location>
    <ligand>
        <name>Fe(2+)</name>
        <dbReference type="ChEBI" id="CHEBI:29033"/>
        <note>for iron-dependent acireductone dioxygenase activity</note>
    </ligand>
</feature>
<dbReference type="GO" id="GO:0005737">
    <property type="term" value="C:cytoplasm"/>
    <property type="evidence" value="ECO:0007669"/>
    <property type="project" value="UniProtKB-SubCell"/>
</dbReference>
<dbReference type="GO" id="GO:0016151">
    <property type="term" value="F:nickel cation binding"/>
    <property type="evidence" value="ECO:0007669"/>
    <property type="project" value="UniProtKB-UniRule"/>
</dbReference>
<dbReference type="OrthoDB" id="1867259at2759"/>
<organism evidence="13">
    <name type="scientific">Caenorhabditis brenneri</name>
    <name type="common">Nematode worm</name>
    <dbReference type="NCBI Taxonomy" id="135651"/>
    <lineage>
        <taxon>Eukaryota</taxon>
        <taxon>Metazoa</taxon>
        <taxon>Ecdysozoa</taxon>
        <taxon>Nematoda</taxon>
        <taxon>Chromadorea</taxon>
        <taxon>Rhabditida</taxon>
        <taxon>Rhabditina</taxon>
        <taxon>Rhabditomorpha</taxon>
        <taxon>Rhabditoidea</taxon>
        <taxon>Rhabditidae</taxon>
        <taxon>Peloderinae</taxon>
        <taxon>Caenorhabditis</taxon>
    </lineage>
</organism>
<evidence type="ECO:0000256" key="4">
    <source>
        <dbReference type="ARBA" id="ARBA00022605"/>
    </source>
</evidence>
<dbReference type="FunFam" id="2.60.120.10:FF:000099">
    <property type="entry name" value="1,2-dihydroxy-3-keto-5-methylthiopentene dioxygenase"/>
    <property type="match status" value="1"/>
</dbReference>
<comment type="subcellular location">
    <subcellularLocation>
        <location evidence="11">Cytoplasm</location>
    </subcellularLocation>
    <subcellularLocation>
        <location evidence="11">Nucleus</location>
    </subcellularLocation>
</comment>
<evidence type="ECO:0000256" key="10">
    <source>
        <dbReference type="ARBA" id="ARBA00023242"/>
    </source>
</evidence>
<evidence type="ECO:0000256" key="2">
    <source>
        <dbReference type="ARBA" id="ARBA00022490"/>
    </source>
</evidence>
<evidence type="ECO:0000256" key="3">
    <source>
        <dbReference type="ARBA" id="ARBA00022596"/>
    </source>
</evidence>
<dbReference type="GO" id="GO:0005634">
    <property type="term" value="C:nucleus"/>
    <property type="evidence" value="ECO:0007669"/>
    <property type="project" value="UniProtKB-SubCell"/>
</dbReference>
<dbReference type="SUPFAM" id="SSF51182">
    <property type="entry name" value="RmlC-like cupins"/>
    <property type="match status" value="1"/>
</dbReference>
<keyword evidence="3 11" id="KW-0533">Nickel</keyword>
<dbReference type="EC" id="1.13.11.54" evidence="11"/>
<dbReference type="PANTHER" id="PTHR23418">
    <property type="entry name" value="ACIREDUCTONE DIOXYGENASE"/>
    <property type="match status" value="1"/>
</dbReference>
<evidence type="ECO:0000256" key="7">
    <source>
        <dbReference type="ARBA" id="ARBA00023002"/>
    </source>
</evidence>
<feature type="binding site" evidence="11">
    <location>
        <position position="87"/>
    </location>
    <ligand>
        <name>Fe(2+)</name>
        <dbReference type="ChEBI" id="CHEBI:29033"/>
        <note>for iron-dependent acireductone dioxygenase activity</note>
    </ligand>
</feature>
<evidence type="ECO:0000313" key="13">
    <source>
        <dbReference type="Proteomes" id="UP000008068"/>
    </source>
</evidence>
<dbReference type="AlphaFoldDB" id="G0MXC5"/>
<comment type="catalytic activity">
    <reaction evidence="1 11">
        <text>1,2-dihydroxy-5-(methylsulfanyl)pent-1-en-3-one + O2 = 4-methylsulfanyl-2-oxobutanoate + formate + 2 H(+)</text>
        <dbReference type="Rhea" id="RHEA:24504"/>
        <dbReference type="ChEBI" id="CHEBI:15378"/>
        <dbReference type="ChEBI" id="CHEBI:15379"/>
        <dbReference type="ChEBI" id="CHEBI:15740"/>
        <dbReference type="ChEBI" id="CHEBI:16723"/>
        <dbReference type="ChEBI" id="CHEBI:49252"/>
        <dbReference type="EC" id="1.13.11.54"/>
    </reaction>
</comment>
<dbReference type="PANTHER" id="PTHR23418:SF0">
    <property type="entry name" value="ACIREDUCTONE DIOXYGENASE"/>
    <property type="match status" value="1"/>
</dbReference>
<keyword evidence="8 11" id="KW-0408">Iron</keyword>
<feature type="binding site" evidence="11">
    <location>
        <position position="132"/>
    </location>
    <ligand>
        <name>Ni(2+)</name>
        <dbReference type="ChEBI" id="CHEBI:49786"/>
        <note>for nickel-dependent acireductone dioxygenase activity</note>
    </ligand>
</feature>
<evidence type="ECO:0000313" key="12">
    <source>
        <dbReference type="EMBL" id="EGT46672.1"/>
    </source>
</evidence>
<comment type="cofactor">
    <cofactor evidence="11">
        <name>Fe(2+)</name>
        <dbReference type="ChEBI" id="CHEBI:29033"/>
    </cofactor>
    <cofactor evidence="11">
        <name>Ni(2+)</name>
        <dbReference type="ChEBI" id="CHEBI:49786"/>
    </cofactor>
    <text evidence="11">Binds either 1 Fe or Ni cation per monomer. Iron-binding promotes an acireductone dioxygenase reaction producing 2-keto-4-methylthiobutyrate, while nickel-binding promotes an acireductone dioxygenase reaction producing 3-(methylsulfanyl)propanoate.</text>
</comment>
<evidence type="ECO:0000256" key="5">
    <source>
        <dbReference type="ARBA" id="ARBA00022723"/>
    </source>
</evidence>
<dbReference type="eggNOG" id="KOG2107">
    <property type="taxonomic scope" value="Eukaryota"/>
</dbReference>